<dbReference type="Pfam" id="PF02838">
    <property type="entry name" value="Glyco_hydro_20b"/>
    <property type="match status" value="1"/>
</dbReference>
<feature type="domain" description="F5/8 type C" evidence="5">
    <location>
        <begin position="781"/>
        <end position="929"/>
    </location>
</feature>
<dbReference type="Gene3D" id="1.20.58.460">
    <property type="entry name" value="Hyaluronidase post-catalytic domain-like"/>
    <property type="match status" value="1"/>
</dbReference>
<dbReference type="Gene3D" id="3.20.20.80">
    <property type="entry name" value="Glycosidases"/>
    <property type="match status" value="1"/>
</dbReference>
<dbReference type="SUPFAM" id="SSF51445">
    <property type="entry name" value="(Trans)glycosidases"/>
    <property type="match status" value="1"/>
</dbReference>
<dbReference type="OrthoDB" id="9760892at2"/>
<dbReference type="Gene3D" id="2.60.120.260">
    <property type="entry name" value="Galactose-binding domain-like"/>
    <property type="match status" value="3"/>
</dbReference>
<keyword evidence="2 3" id="KW-0326">Glycosidase</keyword>
<evidence type="ECO:0000259" key="5">
    <source>
        <dbReference type="PROSITE" id="PS50022"/>
    </source>
</evidence>
<organism evidence="7 8">
    <name type="scientific">Neobacillus mesonae</name>
    <dbReference type="NCBI Taxonomy" id="1193713"/>
    <lineage>
        <taxon>Bacteria</taxon>
        <taxon>Bacillati</taxon>
        <taxon>Bacillota</taxon>
        <taxon>Bacilli</taxon>
        <taxon>Bacillales</taxon>
        <taxon>Bacillaceae</taxon>
        <taxon>Neobacillus</taxon>
    </lineage>
</organism>
<dbReference type="InterPro" id="IPR029018">
    <property type="entry name" value="Hex-like_dom2"/>
</dbReference>
<dbReference type="RefSeq" id="WP_127489564.1">
    <property type="nucleotide sequence ID" value="NZ_CP022572.1"/>
</dbReference>
<evidence type="ECO:0000313" key="7">
    <source>
        <dbReference type="EMBL" id="AZU64733.1"/>
    </source>
</evidence>
<dbReference type="InterPro" id="IPR011496">
    <property type="entry name" value="O-GlcNAcase_cat"/>
</dbReference>
<dbReference type="STRING" id="1193713.GCA_001636315_02492"/>
<dbReference type="InterPro" id="IPR015882">
    <property type="entry name" value="HEX_bac_N"/>
</dbReference>
<dbReference type="Proteomes" id="UP000282892">
    <property type="component" value="Chromosome"/>
</dbReference>
<dbReference type="InterPro" id="IPR008979">
    <property type="entry name" value="Galactose-bd-like_sf"/>
</dbReference>
<dbReference type="InterPro" id="IPR000421">
    <property type="entry name" value="FA58C"/>
</dbReference>
<dbReference type="SUPFAM" id="SSF140657">
    <property type="entry name" value="Hyaluronidase post-catalytic domain-like"/>
    <property type="match status" value="1"/>
</dbReference>
<accession>A0A3Q9QY81</accession>
<dbReference type="GO" id="GO:1901135">
    <property type="term" value="P:carbohydrate derivative metabolic process"/>
    <property type="evidence" value="ECO:0007669"/>
    <property type="project" value="UniProtKB-ARBA"/>
</dbReference>
<dbReference type="PANTHER" id="PTHR13170">
    <property type="entry name" value="O-GLCNACASE"/>
    <property type="match status" value="1"/>
</dbReference>
<evidence type="ECO:0000256" key="4">
    <source>
        <dbReference type="SAM" id="SignalP"/>
    </source>
</evidence>
<keyword evidence="4" id="KW-0732">Signal</keyword>
<evidence type="ECO:0000256" key="3">
    <source>
        <dbReference type="PROSITE-ProRule" id="PRU01353"/>
    </source>
</evidence>
<reference evidence="7 8" key="1">
    <citation type="submission" date="2017-07" db="EMBL/GenBank/DDBJ databases">
        <title>The complete genome sequence of Bacillus mesonae strain H20-5, an efficient strain improving plant abiotic stress resistance.</title>
        <authorList>
            <person name="Kim S.Y."/>
            <person name="Song H."/>
            <person name="Sang M.K."/>
            <person name="Weon H.-Y."/>
            <person name="Song J."/>
        </authorList>
    </citation>
    <scope>NUCLEOTIDE SEQUENCE [LARGE SCALE GENOMIC DNA]</scope>
    <source>
        <strain evidence="7 8">H20-5</strain>
    </source>
</reference>
<dbReference type="SUPFAM" id="SSF49785">
    <property type="entry name" value="Galactose-binding domain-like"/>
    <property type="match status" value="3"/>
</dbReference>
<dbReference type="Gene3D" id="1.20.1270.70">
    <property type="entry name" value="Designed single chain three-helix bundle"/>
    <property type="match status" value="1"/>
</dbReference>
<feature type="active site" description="Proton donor" evidence="3">
    <location>
        <position position="301"/>
    </location>
</feature>
<sequence>MKKGILLNLAIILAVLFSTISGFNAPLHAAAETVRYQIYPNPHEIHYQDKQFEISNTLNIVYESKIDSYTKKRVEEILASKNIKFTISNEIAADKTNFLVGVYQSKEYVDQYFKDKQLSDAAILAKLDANIISIDDNVIAVLGKDVDSAFYGVTTVKHIFKQMKDRTIQALTIKDYADVKGRGFIEGYYGEPWSNEDRAELMTYGGEFKMNSYIYAPKDDPKHNGKWRELYTPAELEKISKLAEAGNASKTRFVYTLHPFMNNAIRFNTEENYQTDLNIIKAKFTQLLDAGVRKFGILADDAGVPPQGAQTYVKLMTDLTNWLIEQQAAYDGLVTDMIFCPNDYMGNGSSAQIQTLKQLPKSVSMIQTGGKVWGEVSNNFTQTFTNNAGRGPFLWINWPCTDNSKKHLIMGGNETFLQPNVNPENIEGIVLNPMQQSEASKSAIFANADYAWNIWDNVDQAKKNWNDSFAYMDHLNINETPASNALRELSKHMINQAMDSRVAKLEESVELAPKLNAFKAALGKGKITEQAQALLKEFEVIRDAALTYKENPGNPRTRDQIVYWLDSAVDTADAAIFLLKAEMAHEQGDKSAVWENYSQGQASFDASKNHPFRYIDHYEYAEVGVQHIVPFIKTLLNDVSIKVQSIVNPDSNFARVITNRTDAPTGDLENLLDNKPSTEVVFKNPNSISTGTYIGVLYEKPLILNSVRFELGQTGNANDTFTESKAQYTVDGENWMDIEGALYGHVSKVVLENLYLKARGIRLIATKDRTNTWLGIKDIVVNETNTGIETPQYQLMIPPHFKAYQGTEANLFDGNDTTFIWYNPSGTIKDTSVAGDYIGVDLQKSFDLGKVYFAVGRDNGDKWTDYQLEYSTDNVNYTMFKQYAGKASGMDKIEADLTGIKARYVRLKNLKNVNVWLKFSEIRIDIAKSSSEYTYTNNTNYKNILSQHTLENTSLSKTTGITLKPQEYVGVKLERIKELKDVTVNATSDKLTLQASANEVEWKTPNEGTIARYVRLFNNTDEDITFDLNKFSVSSKEIYGPSFVGTDMGISPAYAGSDSRNAGTLLAPFDKNFSTKAIFADYQRKGQYITYSVGEPRIFNSLRVYNEENNINYIRDAKVQLSMDNENWTDVITLGDGVDNLAGGKADYSDMIADGYTHDSANPGNYYYGNDHIGGIKAKYIRILFTANYLTRFAHINEFVINGGEYVKTENNPTYVTDPIEEEGFAPERLLDGDLTTAYKPNMTDRTNGSLTYRLSEKTDAAVITIVQGSKSISKAAVSARVGKDEWVELGVLDKSLNTFYNPTYDHIFEIKLTWGNVQPVIYELNTSTNKELLPDRSVLKGLLLENLDESLFTKESYSIYKTAYAKAKEVYNNTQATQSELDTASKELRAAKAQLILFIDLGTEHSAKVSLTKEQAQFSKDNGIPLNVMNDEVNLLIPADITAKGNFEMTIDRLEKINKAKSPAYDFSISIDGKEIQQFEQPITLTFTLDGRKVKEPKNLKVFYFNEQAKEWELVPGAVYNDGRVSVETNHLSTFTVLEASEDKAEPGTQVPKNKNNNK</sequence>
<evidence type="ECO:0000313" key="8">
    <source>
        <dbReference type="Proteomes" id="UP000282892"/>
    </source>
</evidence>
<dbReference type="Pfam" id="PF00754">
    <property type="entry name" value="F5_F8_type_C"/>
    <property type="match status" value="2"/>
</dbReference>
<dbReference type="EMBL" id="CP022572">
    <property type="protein sequence ID" value="AZU64733.1"/>
    <property type="molecule type" value="Genomic_DNA"/>
</dbReference>
<dbReference type="GO" id="GO:0005975">
    <property type="term" value="P:carbohydrate metabolic process"/>
    <property type="evidence" value="ECO:0007669"/>
    <property type="project" value="UniProtKB-ARBA"/>
</dbReference>
<evidence type="ECO:0000256" key="1">
    <source>
        <dbReference type="ARBA" id="ARBA00022801"/>
    </source>
</evidence>
<feature type="chain" id="PRO_5038862423" evidence="4">
    <location>
        <begin position="25"/>
        <end position="1560"/>
    </location>
</feature>
<dbReference type="KEGG" id="nmk:CHR53_27835"/>
<keyword evidence="1 3" id="KW-0378">Hydrolase</keyword>
<feature type="signal peptide" evidence="4">
    <location>
        <begin position="1"/>
        <end position="24"/>
    </location>
</feature>
<dbReference type="Pfam" id="PF07555">
    <property type="entry name" value="NAGidase"/>
    <property type="match status" value="1"/>
</dbReference>
<gene>
    <name evidence="7" type="ORF">CHR53_27835</name>
</gene>
<dbReference type="InterPro" id="IPR017853">
    <property type="entry name" value="GH"/>
</dbReference>
<evidence type="ECO:0000256" key="2">
    <source>
        <dbReference type="ARBA" id="ARBA00023295"/>
    </source>
</evidence>
<feature type="domain" description="GH84" evidence="6">
    <location>
        <begin position="180"/>
        <end position="455"/>
    </location>
</feature>
<evidence type="ECO:0000259" key="6">
    <source>
        <dbReference type="PROSITE" id="PS52009"/>
    </source>
</evidence>
<dbReference type="PROSITE" id="PS50022">
    <property type="entry name" value="FA58C_3"/>
    <property type="match status" value="1"/>
</dbReference>
<protein>
    <submittedName>
        <fullName evidence="7">Uncharacterized protein</fullName>
    </submittedName>
</protein>
<keyword evidence="8" id="KW-1185">Reference proteome</keyword>
<proteinExistence type="inferred from homology"/>
<dbReference type="GO" id="GO:0015929">
    <property type="term" value="F:hexosaminidase activity"/>
    <property type="evidence" value="ECO:0007669"/>
    <property type="project" value="UniProtKB-ARBA"/>
</dbReference>
<dbReference type="PANTHER" id="PTHR13170:SF16">
    <property type="entry name" value="PROTEIN O-GLCNACASE"/>
    <property type="match status" value="1"/>
</dbReference>
<name>A0A3Q9QY81_9BACI</name>
<comment type="similarity">
    <text evidence="3">Belongs to the glycosyl hydrolase 84 family.</text>
</comment>
<dbReference type="Gene3D" id="3.30.379.10">
    <property type="entry name" value="Chitobiase/beta-hexosaminidase domain 2-like"/>
    <property type="match status" value="1"/>
</dbReference>
<dbReference type="PROSITE" id="PS52009">
    <property type="entry name" value="GH84"/>
    <property type="match status" value="1"/>
</dbReference>
<dbReference type="SUPFAM" id="SSF55545">
    <property type="entry name" value="beta-N-acetylhexosaminidase-like domain"/>
    <property type="match status" value="1"/>
</dbReference>
<dbReference type="InterPro" id="IPR051822">
    <property type="entry name" value="Glycosyl_Hydrolase_84"/>
</dbReference>